<keyword evidence="6" id="KW-0413">Isomerase</keyword>
<gene>
    <name evidence="8" type="ORF">LX69_02187</name>
</gene>
<dbReference type="AlphaFoldDB" id="A0A2W7Q0M5"/>
<evidence type="ECO:0000256" key="1">
    <source>
        <dbReference type="ARBA" id="ARBA00000370"/>
    </source>
</evidence>
<evidence type="ECO:0000256" key="6">
    <source>
        <dbReference type="ARBA" id="ARBA00023235"/>
    </source>
</evidence>
<keyword evidence="9" id="KW-1185">Reference proteome</keyword>
<dbReference type="PANTHER" id="PTHR31209">
    <property type="entry name" value="COFACTOR-INDEPENDENT PHOSPHOGLYCERATE MUTASE"/>
    <property type="match status" value="1"/>
</dbReference>
<comment type="caution">
    <text evidence="8">The sequence shown here is derived from an EMBL/GenBank/DDBJ whole genome shotgun (WGS) entry which is preliminary data.</text>
</comment>
<dbReference type="NCBIfam" id="TIGR02535">
    <property type="entry name" value="hyp_Hser_kinase"/>
    <property type="match status" value="1"/>
</dbReference>
<dbReference type="NCBIfam" id="TIGR00306">
    <property type="entry name" value="apgM"/>
    <property type="match status" value="1"/>
</dbReference>
<dbReference type="Gene3D" id="3.40.720.10">
    <property type="entry name" value="Alkaline Phosphatase, subunit A"/>
    <property type="match status" value="1"/>
</dbReference>
<dbReference type="GO" id="GO:0006096">
    <property type="term" value="P:glycolytic process"/>
    <property type="evidence" value="ECO:0007669"/>
    <property type="project" value="UniProtKB-KW"/>
</dbReference>
<evidence type="ECO:0000256" key="2">
    <source>
        <dbReference type="ARBA" id="ARBA00002315"/>
    </source>
</evidence>
<dbReference type="Gene3D" id="3.30.70.2130">
    <property type="entry name" value="Metalloenzyme domain"/>
    <property type="match status" value="1"/>
</dbReference>
<comment type="pathway">
    <text evidence="3">Carbohydrate degradation.</text>
</comment>
<comment type="catalytic activity">
    <reaction evidence="1">
        <text>(2R)-2-phosphoglycerate = (2R)-3-phosphoglycerate</text>
        <dbReference type="Rhea" id="RHEA:15901"/>
        <dbReference type="ChEBI" id="CHEBI:58272"/>
        <dbReference type="ChEBI" id="CHEBI:58289"/>
        <dbReference type="EC" id="5.4.2.12"/>
    </reaction>
</comment>
<protein>
    <submittedName>
        <fullName evidence="8">2,3-bisphosphoglycerate-independent phosphoglycerate mutase</fullName>
    </submittedName>
</protein>
<dbReference type="GO" id="GO:0004619">
    <property type="term" value="F:phosphoglycerate mutase activity"/>
    <property type="evidence" value="ECO:0007669"/>
    <property type="project" value="UniProtKB-EC"/>
</dbReference>
<evidence type="ECO:0000313" key="8">
    <source>
        <dbReference type="EMBL" id="PZX15349.1"/>
    </source>
</evidence>
<feature type="domain" description="Metalloenzyme" evidence="7">
    <location>
        <begin position="5"/>
        <end position="404"/>
    </location>
</feature>
<reference evidence="8 9" key="1">
    <citation type="submission" date="2018-06" db="EMBL/GenBank/DDBJ databases">
        <title>Genomic Encyclopedia of Archaeal and Bacterial Type Strains, Phase II (KMG-II): from individual species to whole genera.</title>
        <authorList>
            <person name="Goeker M."/>
        </authorList>
    </citation>
    <scope>NUCLEOTIDE SEQUENCE [LARGE SCALE GENOMIC DNA]</scope>
    <source>
        <strain evidence="8 9">DSM 6779</strain>
    </source>
</reference>
<dbReference type="Pfam" id="PF10143">
    <property type="entry name" value="PhosphMutase"/>
    <property type="match status" value="1"/>
</dbReference>
<dbReference type="GO" id="GO:0046872">
    <property type="term" value="F:metal ion binding"/>
    <property type="evidence" value="ECO:0007669"/>
    <property type="project" value="InterPro"/>
</dbReference>
<comment type="function">
    <text evidence="2">Catalyzes the interconversion of 2-phosphoglycerate and 3-phosphoglycerate.</text>
</comment>
<dbReference type="SUPFAM" id="SSF53649">
    <property type="entry name" value="Alkaline phosphatase-like"/>
    <property type="match status" value="1"/>
</dbReference>
<name>A0A2W7Q0M5_9BACT</name>
<evidence type="ECO:0000256" key="3">
    <source>
        <dbReference type="ARBA" id="ARBA00004921"/>
    </source>
</evidence>
<dbReference type="PIRSF" id="PIRSF006392">
    <property type="entry name" value="IPGAM_arch"/>
    <property type="match status" value="1"/>
</dbReference>
<dbReference type="InterPro" id="IPR042253">
    <property type="entry name" value="Pglycerate_mutase_ApgM_sf"/>
</dbReference>
<dbReference type="PANTHER" id="PTHR31209:SF4">
    <property type="entry name" value="2,3-BISPHOSPHOGLYCERATE-INDEPENDENT PHOSPHOGLYCERATE MUTASE"/>
    <property type="match status" value="1"/>
</dbReference>
<evidence type="ECO:0000259" key="7">
    <source>
        <dbReference type="Pfam" id="PF01676"/>
    </source>
</evidence>
<evidence type="ECO:0000256" key="5">
    <source>
        <dbReference type="ARBA" id="ARBA00023152"/>
    </source>
</evidence>
<dbReference type="RefSeq" id="WP_245934998.1">
    <property type="nucleotide sequence ID" value="NZ_QKZK01000016.1"/>
</dbReference>
<dbReference type="InterPro" id="IPR023665">
    <property type="entry name" value="ApgAM_prokaryotes"/>
</dbReference>
<dbReference type="InterPro" id="IPR017850">
    <property type="entry name" value="Alkaline_phosphatase_core_sf"/>
</dbReference>
<proteinExistence type="inferred from homology"/>
<evidence type="ECO:0000313" key="9">
    <source>
        <dbReference type="Proteomes" id="UP000249239"/>
    </source>
</evidence>
<dbReference type="EMBL" id="QKZK01000016">
    <property type="protein sequence ID" value="PZX15349.1"/>
    <property type="molecule type" value="Genomic_DNA"/>
</dbReference>
<evidence type="ECO:0000256" key="4">
    <source>
        <dbReference type="ARBA" id="ARBA00005524"/>
    </source>
</evidence>
<sequence length="406" mass="44048">MSAPMKYLVILADGLADHPIAELNGLTPVMAANTPHIDALCAMSGTGLLNTVPASLHPGSEVANMTVMGYDAEKYYNGRGVLEAAAMGVELDKDDLAFRCNLISIKDDKILNHSAGHISNEEAHILIDALNAEFATDRVRFYPGVSYRHLLVIKNANGLIECTPPHDVPGSAVADVMPSDASGQNKEILNIVTDLIERSQKFLANHPVNIKRAQAGKATANSIWPWSPGYRPQMPTIQQQYGIATGSVISAVDLIHGIGRYAGLQSIQVEGATGLFDTNYAGKAQAAIDALETTDYVYLHIEAPDEAGHEGNVKLKIQTLEDIDQKVVKPVLEKIVNGKNNVTIAFLPDHPTPCALRTHTRDAIPFMIYRPNEKGDQVNEYNEQSVKQGCYGTLNGVEFMQTLVKK</sequence>
<dbReference type="Proteomes" id="UP000249239">
    <property type="component" value="Unassembled WGS sequence"/>
</dbReference>
<dbReference type="CDD" id="cd16011">
    <property type="entry name" value="iPGM_like"/>
    <property type="match status" value="1"/>
</dbReference>
<accession>A0A2W7Q0M5</accession>
<dbReference type="NCBIfam" id="NF003242">
    <property type="entry name" value="PRK04200.1"/>
    <property type="match status" value="1"/>
</dbReference>
<dbReference type="InterPro" id="IPR006124">
    <property type="entry name" value="Metalloenzyme"/>
</dbReference>
<comment type="similarity">
    <text evidence="4">Belongs to the BPG-independent phosphoglycerate mutase family. A-PGAM subfamily.</text>
</comment>
<dbReference type="InterPro" id="IPR004456">
    <property type="entry name" value="Pglycerate_mutase_ApgM"/>
</dbReference>
<organism evidence="8 9">
    <name type="scientific">Breznakibacter xylanolyticus</name>
    <dbReference type="NCBI Taxonomy" id="990"/>
    <lineage>
        <taxon>Bacteria</taxon>
        <taxon>Pseudomonadati</taxon>
        <taxon>Bacteroidota</taxon>
        <taxon>Bacteroidia</taxon>
        <taxon>Marinilabiliales</taxon>
        <taxon>Marinilabiliaceae</taxon>
        <taxon>Breznakibacter</taxon>
    </lineage>
</organism>
<dbReference type="Pfam" id="PF01676">
    <property type="entry name" value="Metalloenzyme"/>
    <property type="match status" value="1"/>
</dbReference>
<keyword evidence="5" id="KW-0324">Glycolysis</keyword>